<proteinExistence type="predicted"/>
<dbReference type="CDD" id="cd01335">
    <property type="entry name" value="Radical_SAM"/>
    <property type="match status" value="1"/>
</dbReference>
<dbReference type="GO" id="GO:0046872">
    <property type="term" value="F:metal ion binding"/>
    <property type="evidence" value="ECO:0007669"/>
    <property type="project" value="UniProtKB-KW"/>
</dbReference>
<evidence type="ECO:0000256" key="1">
    <source>
        <dbReference type="ARBA" id="ARBA00022723"/>
    </source>
</evidence>
<keyword evidence="3" id="KW-0411">Iron-sulfur</keyword>
<gene>
    <name evidence="5" type="ORF">ENL19_00005</name>
</gene>
<dbReference type="SFLD" id="SFLDG01084">
    <property type="entry name" value="Uncharacterised_Radical_SAM_Su"/>
    <property type="match status" value="1"/>
</dbReference>
<keyword evidence="1" id="KW-0479">Metal-binding</keyword>
<dbReference type="EMBL" id="DRTB01000001">
    <property type="protein sequence ID" value="HHE04426.1"/>
    <property type="molecule type" value="Genomic_DNA"/>
</dbReference>
<organism evidence="5">
    <name type="scientific">candidate division WOR-3 bacterium</name>
    <dbReference type="NCBI Taxonomy" id="2052148"/>
    <lineage>
        <taxon>Bacteria</taxon>
        <taxon>Bacteria division WOR-3</taxon>
    </lineage>
</organism>
<feature type="non-terminal residue" evidence="5">
    <location>
        <position position="213"/>
    </location>
</feature>
<dbReference type="PANTHER" id="PTHR43432">
    <property type="entry name" value="SLR0285 PROTEIN"/>
    <property type="match status" value="1"/>
</dbReference>
<feature type="domain" description="Radical SAM core" evidence="4">
    <location>
        <begin position="26"/>
        <end position="183"/>
    </location>
</feature>
<dbReference type="InterPro" id="IPR058240">
    <property type="entry name" value="rSAM_sf"/>
</dbReference>
<comment type="caution">
    <text evidence="5">The sequence shown here is derived from an EMBL/GenBank/DDBJ whole genome shotgun (WGS) entry which is preliminary data.</text>
</comment>
<keyword evidence="2" id="KW-0408">Iron</keyword>
<evidence type="ECO:0000256" key="3">
    <source>
        <dbReference type="ARBA" id="ARBA00023014"/>
    </source>
</evidence>
<reference evidence="5" key="1">
    <citation type="journal article" date="2020" name="mSystems">
        <title>Genome- and Community-Level Interaction Insights into Carbon Utilization and Element Cycling Functions of Hydrothermarchaeota in Hydrothermal Sediment.</title>
        <authorList>
            <person name="Zhou Z."/>
            <person name="Liu Y."/>
            <person name="Xu W."/>
            <person name="Pan J."/>
            <person name="Luo Z.H."/>
            <person name="Li M."/>
        </authorList>
    </citation>
    <scope>NUCLEOTIDE SEQUENCE [LARGE SCALE GENOMIC DNA]</scope>
    <source>
        <strain evidence="5">HyVt-74</strain>
    </source>
</reference>
<dbReference type="GO" id="GO:0003824">
    <property type="term" value="F:catalytic activity"/>
    <property type="evidence" value="ECO:0007669"/>
    <property type="project" value="InterPro"/>
</dbReference>
<sequence>MRIIPKVAKTIHTKTKIPGLDYTINQYVGCEHQCIYCYAKFIMKWKNYGDWGTWVEVKVNAPELVKKYVKGYVSMSTVSDPYQPIEKELKLTRRILQNMNKETKLSILTKSDLVLRDIDVIKNFENIKIGLTINGFPENIRNVLEPGAPSHEQRVKALRKIKQEGINTYCFMSPVIPLLTDIERVLKDTNGIPQYYVIEFINMGLAGQRFRDV</sequence>
<dbReference type="PANTHER" id="PTHR43432:SF6">
    <property type="entry name" value="RADICAL SAM CORE DOMAIN-CONTAINING PROTEIN"/>
    <property type="match status" value="1"/>
</dbReference>
<dbReference type="GO" id="GO:0051536">
    <property type="term" value="F:iron-sulfur cluster binding"/>
    <property type="evidence" value="ECO:0007669"/>
    <property type="project" value="UniProtKB-KW"/>
</dbReference>
<evidence type="ECO:0000313" key="5">
    <source>
        <dbReference type="EMBL" id="HHE04426.1"/>
    </source>
</evidence>
<dbReference type="Proteomes" id="UP000886110">
    <property type="component" value="Unassembled WGS sequence"/>
</dbReference>
<dbReference type="InterPro" id="IPR007197">
    <property type="entry name" value="rSAM"/>
</dbReference>
<dbReference type="SFLD" id="SFLDS00029">
    <property type="entry name" value="Radical_SAM"/>
    <property type="match status" value="1"/>
</dbReference>
<evidence type="ECO:0000256" key="2">
    <source>
        <dbReference type="ARBA" id="ARBA00023004"/>
    </source>
</evidence>
<dbReference type="Gene3D" id="3.80.30.30">
    <property type="match status" value="1"/>
</dbReference>
<dbReference type="AlphaFoldDB" id="A0A7C5DAD3"/>
<protein>
    <submittedName>
        <fullName evidence="5">Radical SAM protein</fullName>
    </submittedName>
</protein>
<dbReference type="Pfam" id="PF04055">
    <property type="entry name" value="Radical_SAM"/>
    <property type="match status" value="1"/>
</dbReference>
<dbReference type="InterPro" id="IPR040086">
    <property type="entry name" value="MJ0683-like"/>
</dbReference>
<name>A0A7C5DAD3_UNCW3</name>
<dbReference type="SUPFAM" id="SSF102114">
    <property type="entry name" value="Radical SAM enzymes"/>
    <property type="match status" value="1"/>
</dbReference>
<accession>A0A7C5DAD3</accession>
<evidence type="ECO:0000259" key="4">
    <source>
        <dbReference type="Pfam" id="PF04055"/>
    </source>
</evidence>